<keyword evidence="2" id="KW-1185">Reference proteome</keyword>
<reference evidence="1 2" key="1">
    <citation type="journal article" date="2020" name="Syst. Appl. Microbiol.">
        <title>Alienimonas chondri sp. nov., a novel planctomycete isolated from the biofilm of the red alga Chondrus crispus.</title>
        <authorList>
            <person name="Vitorino I."/>
            <person name="Albuquerque L."/>
            <person name="Wiegand S."/>
            <person name="Kallscheuer N."/>
            <person name="da Costa M.S."/>
            <person name="Lobo-da-Cunha A."/>
            <person name="Jogler C."/>
            <person name="Lage O.M."/>
        </authorList>
    </citation>
    <scope>NUCLEOTIDE SEQUENCE [LARGE SCALE GENOMIC DNA]</scope>
    <source>
        <strain evidence="1 2">LzC2</strain>
    </source>
</reference>
<dbReference type="Proteomes" id="UP000609651">
    <property type="component" value="Unassembled WGS sequence"/>
</dbReference>
<proteinExistence type="predicted"/>
<evidence type="ECO:0000313" key="1">
    <source>
        <dbReference type="EMBL" id="NNJ25148.1"/>
    </source>
</evidence>
<accession>A0ABX1VCW7</accession>
<protein>
    <recommendedName>
        <fullName evidence="3">XRE family transcriptional regulator</fullName>
    </recommendedName>
</protein>
<evidence type="ECO:0008006" key="3">
    <source>
        <dbReference type="Google" id="ProtNLM"/>
    </source>
</evidence>
<comment type="caution">
    <text evidence="1">The sequence shown here is derived from an EMBL/GenBank/DDBJ whole genome shotgun (WGS) entry which is preliminary data.</text>
</comment>
<evidence type="ECO:0000313" key="2">
    <source>
        <dbReference type="Proteomes" id="UP000609651"/>
    </source>
</evidence>
<name>A0ABX1VCW7_9PLAN</name>
<dbReference type="EMBL" id="WTPX01000027">
    <property type="protein sequence ID" value="NNJ25148.1"/>
    <property type="molecule type" value="Genomic_DNA"/>
</dbReference>
<organism evidence="1 2">
    <name type="scientific">Alienimonas chondri</name>
    <dbReference type="NCBI Taxonomy" id="2681879"/>
    <lineage>
        <taxon>Bacteria</taxon>
        <taxon>Pseudomonadati</taxon>
        <taxon>Planctomycetota</taxon>
        <taxon>Planctomycetia</taxon>
        <taxon>Planctomycetales</taxon>
        <taxon>Planctomycetaceae</taxon>
        <taxon>Alienimonas</taxon>
    </lineage>
</organism>
<sequence>MTTSKPTEEAFWSRNSKPTSQRKLKKLAALYDVDLRSITALFSAHADFDERENRPFDDGAIVPEAERAHLIESGVIPAPRRLSRDDLLAWLTEAWEACDRTAVRDAFIIGTANGRYDFRSALGTYASFHSLSGPDRDDAVRRGIAGLPDEGTTVDQTTVESELIYYAFKRFWMPYMVMDHADYAAFDLSQFNKRPVPEPTDAQRENFTALLDAIRALPADAKLTDLQKAGTGLVKGNKYDRIHLLEILGYCDILGSPDHPPVRERFVNQENRPQPEHFYSRDWHFPANLWDGTVGVNEEAVAYWFPGYER</sequence>
<gene>
    <name evidence="1" type="ORF">LzC2_12110</name>
</gene>